<protein>
    <submittedName>
        <fullName evidence="2">ATP-binding protein</fullName>
    </submittedName>
</protein>
<evidence type="ECO:0000259" key="1">
    <source>
        <dbReference type="Pfam" id="PF01902"/>
    </source>
</evidence>
<evidence type="ECO:0000313" key="2">
    <source>
        <dbReference type="EMBL" id="MXV16258.1"/>
    </source>
</evidence>
<dbReference type="AlphaFoldDB" id="A0A7K1XZM3"/>
<keyword evidence="2" id="KW-0547">Nucleotide-binding</keyword>
<organism evidence="2 3">
    <name type="scientific">Hufsiella ginkgonis</name>
    <dbReference type="NCBI Taxonomy" id="2695274"/>
    <lineage>
        <taxon>Bacteria</taxon>
        <taxon>Pseudomonadati</taxon>
        <taxon>Bacteroidota</taxon>
        <taxon>Sphingobacteriia</taxon>
        <taxon>Sphingobacteriales</taxon>
        <taxon>Sphingobacteriaceae</taxon>
        <taxon>Hufsiella</taxon>
    </lineage>
</organism>
<keyword evidence="2" id="KW-0067">ATP-binding</keyword>
<feature type="domain" description="Diphthamide synthase" evidence="1">
    <location>
        <begin position="5"/>
        <end position="202"/>
    </location>
</feature>
<proteinExistence type="predicted"/>
<dbReference type="Gene3D" id="3.90.1490.10">
    <property type="entry name" value="putative n-type atp pyrophosphatase, domain 2"/>
    <property type="match status" value="1"/>
</dbReference>
<dbReference type="Gene3D" id="3.40.50.620">
    <property type="entry name" value="HUPs"/>
    <property type="match status" value="1"/>
</dbReference>
<dbReference type="InterPro" id="IPR014729">
    <property type="entry name" value="Rossmann-like_a/b/a_fold"/>
</dbReference>
<reference evidence="2 3" key="1">
    <citation type="submission" date="2019-11" db="EMBL/GenBank/DDBJ databases">
        <title>Pedobacter sp. HMF7056 Genome sequencing and assembly.</title>
        <authorList>
            <person name="Kang H."/>
            <person name="Kim H."/>
            <person name="Joh K."/>
        </authorList>
    </citation>
    <scope>NUCLEOTIDE SEQUENCE [LARGE SCALE GENOMIC DNA]</scope>
    <source>
        <strain evidence="2 3">HMF7056</strain>
    </source>
</reference>
<evidence type="ECO:0000313" key="3">
    <source>
        <dbReference type="Proteomes" id="UP000451233"/>
    </source>
</evidence>
<sequence length="234" mass="26501">MKTPVALFWSGGKDSSFALHHIRQEHPGLEVVRLITTLNLEFKRISMHGVREELLDRQAENLGLPLDKMWVPNEPANLAYEEQLHGVLAGLRAEGINHVAFGDIFLEDLKQYRDKILSEHHITGVYPLWKKPTDKLIRDFLRAGFRTVTCCINTAVLSENSLGIEINEDFIAMLPVNADPCGENGEFHTFCFDGPVFNRPVDFRTGEVVFRPLGVRLQEAPAVRAGFSYIDLYL</sequence>
<dbReference type="GO" id="GO:0005524">
    <property type="term" value="F:ATP binding"/>
    <property type="evidence" value="ECO:0007669"/>
    <property type="project" value="UniProtKB-KW"/>
</dbReference>
<dbReference type="InterPro" id="IPR002761">
    <property type="entry name" value="Diphthami_syn_dom"/>
</dbReference>
<dbReference type="CDD" id="cd01994">
    <property type="entry name" value="AANH_PF0828-like"/>
    <property type="match status" value="1"/>
</dbReference>
<comment type="caution">
    <text evidence="2">The sequence shown here is derived from an EMBL/GenBank/DDBJ whole genome shotgun (WGS) entry which is preliminary data.</text>
</comment>
<dbReference type="EMBL" id="WVHS01000003">
    <property type="protein sequence ID" value="MXV16258.1"/>
    <property type="molecule type" value="Genomic_DNA"/>
</dbReference>
<keyword evidence="3" id="KW-1185">Reference proteome</keyword>
<dbReference type="RefSeq" id="WP_160907266.1">
    <property type="nucleotide sequence ID" value="NZ_WVHS01000003.1"/>
</dbReference>
<dbReference type="Pfam" id="PF01902">
    <property type="entry name" value="Diphthami_syn_2"/>
    <property type="match status" value="1"/>
</dbReference>
<accession>A0A7K1XZM3</accession>
<dbReference type="Proteomes" id="UP000451233">
    <property type="component" value="Unassembled WGS sequence"/>
</dbReference>
<dbReference type="SUPFAM" id="SSF52402">
    <property type="entry name" value="Adenine nucleotide alpha hydrolases-like"/>
    <property type="match status" value="1"/>
</dbReference>
<gene>
    <name evidence="2" type="ORF">GS398_13170</name>
</gene>
<name>A0A7K1XZM3_9SPHI</name>